<evidence type="ECO:0000259" key="1">
    <source>
        <dbReference type="PROSITE" id="PS50234"/>
    </source>
</evidence>
<dbReference type="SUPFAM" id="SSF53850">
    <property type="entry name" value="Periplasmic binding protein-like II"/>
    <property type="match status" value="1"/>
</dbReference>
<dbReference type="Gene3D" id="3.40.50.410">
    <property type="entry name" value="von Willebrand factor, type A domain"/>
    <property type="match status" value="1"/>
</dbReference>
<dbReference type="PANTHER" id="PTHR10579:SF43">
    <property type="entry name" value="ZINC FINGER (C3HC4-TYPE RING FINGER) FAMILY PROTEIN"/>
    <property type="match status" value="1"/>
</dbReference>
<dbReference type="Pfam" id="PF13531">
    <property type="entry name" value="SBP_bac_11"/>
    <property type="match status" value="1"/>
</dbReference>
<keyword evidence="3" id="KW-1185">Reference proteome</keyword>
<evidence type="ECO:0000313" key="3">
    <source>
        <dbReference type="Proteomes" id="UP001597475"/>
    </source>
</evidence>
<dbReference type="EMBL" id="JBHUMK010000037">
    <property type="protein sequence ID" value="MFD2609470.1"/>
    <property type="molecule type" value="Genomic_DNA"/>
</dbReference>
<dbReference type="Proteomes" id="UP001597475">
    <property type="component" value="Unassembled WGS sequence"/>
</dbReference>
<dbReference type="Pfam" id="PF00092">
    <property type="entry name" value="VWA"/>
    <property type="match status" value="1"/>
</dbReference>
<reference evidence="3" key="1">
    <citation type="journal article" date="2019" name="Int. J. Syst. Evol. Microbiol.">
        <title>The Global Catalogue of Microorganisms (GCM) 10K type strain sequencing project: providing services to taxonomists for standard genome sequencing and annotation.</title>
        <authorList>
            <consortium name="The Broad Institute Genomics Platform"/>
            <consortium name="The Broad Institute Genome Sequencing Center for Infectious Disease"/>
            <person name="Wu L."/>
            <person name="Ma J."/>
        </authorList>
    </citation>
    <scope>NUCLEOTIDE SEQUENCE [LARGE SCALE GENOMIC DNA]</scope>
    <source>
        <strain evidence="3">KCTC 33842</strain>
    </source>
</reference>
<dbReference type="SMART" id="SM00327">
    <property type="entry name" value="VWA"/>
    <property type="match status" value="1"/>
</dbReference>
<dbReference type="PROSITE" id="PS50234">
    <property type="entry name" value="VWFA"/>
    <property type="match status" value="1"/>
</dbReference>
<organism evidence="2 3">
    <name type="scientific">Deinococcus taklimakanensis</name>
    <dbReference type="NCBI Taxonomy" id="536443"/>
    <lineage>
        <taxon>Bacteria</taxon>
        <taxon>Thermotogati</taxon>
        <taxon>Deinococcota</taxon>
        <taxon>Deinococci</taxon>
        <taxon>Deinococcales</taxon>
        <taxon>Deinococcaceae</taxon>
        <taxon>Deinococcus</taxon>
    </lineage>
</organism>
<dbReference type="InterPro" id="IPR051266">
    <property type="entry name" value="CLCR"/>
</dbReference>
<evidence type="ECO:0000313" key="2">
    <source>
        <dbReference type="EMBL" id="MFD2609470.1"/>
    </source>
</evidence>
<dbReference type="RefSeq" id="WP_386844868.1">
    <property type="nucleotide sequence ID" value="NZ_JBHUMK010000037.1"/>
</dbReference>
<comment type="caution">
    <text evidence="2">The sequence shown here is derived from an EMBL/GenBank/DDBJ whole genome shotgun (WGS) entry which is preliminary data.</text>
</comment>
<proteinExistence type="predicted"/>
<protein>
    <submittedName>
        <fullName evidence="2">Substrate-binding domain-containing protein</fullName>
    </submittedName>
</protein>
<dbReference type="InterPro" id="IPR002035">
    <property type="entry name" value="VWF_A"/>
</dbReference>
<dbReference type="InterPro" id="IPR036465">
    <property type="entry name" value="vWFA_dom_sf"/>
</dbReference>
<gene>
    <name evidence="2" type="ORF">ACFSR9_08480</name>
</gene>
<dbReference type="Gene3D" id="3.40.190.10">
    <property type="entry name" value="Periplasmic binding protein-like II"/>
    <property type="match status" value="1"/>
</dbReference>
<dbReference type="PANTHER" id="PTHR10579">
    <property type="entry name" value="CALCIUM-ACTIVATED CHLORIDE CHANNEL REGULATOR"/>
    <property type="match status" value="1"/>
</dbReference>
<accession>A0ABW5P4T3</accession>
<dbReference type="SUPFAM" id="SSF53300">
    <property type="entry name" value="vWA-like"/>
    <property type="match status" value="1"/>
</dbReference>
<dbReference type="PROSITE" id="PS51257">
    <property type="entry name" value="PROKAR_LIPOPROTEIN"/>
    <property type="match status" value="1"/>
</dbReference>
<sequence length="534" mass="57484">MTGGGRSHRTVVAVLLAAALPLALSGCKKESAQAAADNPSDPASLTILAGSELRDIEPLLPEIERAAKVKLNFQYSGTLEGTERLLAGEAPDVAWFSHAKYLTLQQDLKGRVLSSEKTMLSPVVLGVKESLARQWGWDRNSVTWKDIAARAQSGQLKYGMTNPAASNSGFTALIGVTAALSGRGDAITTADVNAPAIQGFLKGQALTAGSSGFLGDAYIREQDRLGGLINYESVLLGLNAGGNLREKLTLIYPREGIVTADYPALLMTGAKREAYTRLVDTLRSPEIQAKLTRETLRRPVTPGVKPDPRIPEALLVELPFPGQLDVLNAILTAYLDENRRPLNATFVLDVSGSMDGERLDALKTSLGNLAGGDTSLTGKFSRFSDREQVNLITFSSRVEDQRTFTLGSGQSADATRNDIRAYVNRLSPGGGTALYTALRAAYEGVRQQQAAQPDRSYSIVAMTDGEVNEGLDFAAFRRYYEALPAATKRVRVYPILFGDGDSQEMKDLAALTGGRTFDGRKNLASAFKDIRGYQ</sequence>
<name>A0ABW5P4T3_9DEIO</name>
<feature type="domain" description="VWFA" evidence="1">
    <location>
        <begin position="343"/>
        <end position="534"/>
    </location>
</feature>